<dbReference type="Proteomes" id="UP001500689">
    <property type="component" value="Unassembled WGS sequence"/>
</dbReference>
<evidence type="ECO:0000313" key="1">
    <source>
        <dbReference type="EMBL" id="GAA3554285.1"/>
    </source>
</evidence>
<evidence type="ECO:0000313" key="2">
    <source>
        <dbReference type="Proteomes" id="UP001500689"/>
    </source>
</evidence>
<reference evidence="2" key="1">
    <citation type="journal article" date="2019" name="Int. J. Syst. Evol. Microbiol.">
        <title>The Global Catalogue of Microorganisms (GCM) 10K type strain sequencing project: providing services to taxonomists for standard genome sequencing and annotation.</title>
        <authorList>
            <consortium name="The Broad Institute Genomics Platform"/>
            <consortium name="The Broad Institute Genome Sequencing Center for Infectious Disease"/>
            <person name="Wu L."/>
            <person name="Ma J."/>
        </authorList>
    </citation>
    <scope>NUCLEOTIDE SEQUENCE [LARGE SCALE GENOMIC DNA]</scope>
    <source>
        <strain evidence="2">JCM 16898</strain>
    </source>
</reference>
<gene>
    <name evidence="1" type="ORF">GCM10022222_42430</name>
</gene>
<sequence>MRNAHPTRRELEIRFGGLDEALDLAEVLAEQSEFLPVLVEVGPEGEDLAEYAELLADIDGELAAHEAAQVPVGVDAGGWAGAVDLFDRNWLVGGVPGRGKNVVHLAVVLDVEAESEAA</sequence>
<keyword evidence="2" id="KW-1185">Reference proteome</keyword>
<dbReference type="RefSeq" id="WP_344862354.1">
    <property type="nucleotide sequence ID" value="NZ_BAAAZN010000008.1"/>
</dbReference>
<organism evidence="1 2">
    <name type="scientific">Amycolatopsis ultiminotia</name>
    <dbReference type="NCBI Taxonomy" id="543629"/>
    <lineage>
        <taxon>Bacteria</taxon>
        <taxon>Bacillati</taxon>
        <taxon>Actinomycetota</taxon>
        <taxon>Actinomycetes</taxon>
        <taxon>Pseudonocardiales</taxon>
        <taxon>Pseudonocardiaceae</taxon>
        <taxon>Amycolatopsis</taxon>
    </lineage>
</organism>
<name>A0ABP6WNM9_9PSEU</name>
<comment type="caution">
    <text evidence="1">The sequence shown here is derived from an EMBL/GenBank/DDBJ whole genome shotgun (WGS) entry which is preliminary data.</text>
</comment>
<accession>A0ABP6WNM9</accession>
<protein>
    <submittedName>
        <fullName evidence="1">Uncharacterized protein</fullName>
    </submittedName>
</protein>
<proteinExistence type="predicted"/>
<dbReference type="EMBL" id="BAAAZN010000008">
    <property type="protein sequence ID" value="GAA3554285.1"/>
    <property type="molecule type" value="Genomic_DNA"/>
</dbReference>